<dbReference type="EMBL" id="LAZR01000078">
    <property type="protein sequence ID" value="KKN94459.1"/>
    <property type="molecule type" value="Genomic_DNA"/>
</dbReference>
<dbReference type="AlphaFoldDB" id="A0A0F9US07"/>
<proteinExistence type="predicted"/>
<protein>
    <submittedName>
        <fullName evidence="1">Uncharacterized protein</fullName>
    </submittedName>
</protein>
<comment type="caution">
    <text evidence="1">The sequence shown here is derived from an EMBL/GenBank/DDBJ whole genome shotgun (WGS) entry which is preliminary data.</text>
</comment>
<reference evidence="1" key="1">
    <citation type="journal article" date="2015" name="Nature">
        <title>Complex archaea that bridge the gap between prokaryotes and eukaryotes.</title>
        <authorList>
            <person name="Spang A."/>
            <person name="Saw J.H."/>
            <person name="Jorgensen S.L."/>
            <person name="Zaremba-Niedzwiedzka K."/>
            <person name="Martijn J."/>
            <person name="Lind A.E."/>
            <person name="van Eijk R."/>
            <person name="Schleper C."/>
            <person name="Guy L."/>
            <person name="Ettema T.J."/>
        </authorList>
    </citation>
    <scope>NUCLEOTIDE SEQUENCE</scope>
</reference>
<accession>A0A0F9US07</accession>
<organism evidence="1">
    <name type="scientific">marine sediment metagenome</name>
    <dbReference type="NCBI Taxonomy" id="412755"/>
    <lineage>
        <taxon>unclassified sequences</taxon>
        <taxon>metagenomes</taxon>
        <taxon>ecological metagenomes</taxon>
    </lineage>
</organism>
<name>A0A0F9US07_9ZZZZ</name>
<gene>
    <name evidence="1" type="ORF">LCGC14_0188070</name>
</gene>
<evidence type="ECO:0000313" key="1">
    <source>
        <dbReference type="EMBL" id="KKN94459.1"/>
    </source>
</evidence>
<sequence length="279" mass="30916">MENLKTAFAYHRAFKLRAHRAIELAREDVANGTARYPGSEIWPAVTWHDNGDANILNSDAAGLRLVGHADEIATLGHTGWLTTPDGETSKDDTGRCRGVVYQLPGRKGASRFVGGYQFGGTDAGPTLDLTTIFEEPATRHIPASNGWRAYWDWNDNPRKSEAARDAAMMADSMAQHAAEDERDWQTAWQAGSRAADLDLQITEQRNEIRDALTARKGIRKSLTRFGVPLDGDEWRKACGFIHDKVRACLSNIHDLRNERDELADSIPSALMVAFNEGRG</sequence>